<evidence type="ECO:0000256" key="9">
    <source>
        <dbReference type="PIRNR" id="PIRNR038994"/>
    </source>
</evidence>
<protein>
    <recommendedName>
        <fullName evidence="3">N-acetylglucosamine-6-phosphate deacetylase</fullName>
        <ecNumber evidence="2">3.5.1.25</ecNumber>
    </recommendedName>
</protein>
<evidence type="ECO:0000313" key="14">
    <source>
        <dbReference type="Proteomes" id="UP000480185"/>
    </source>
</evidence>
<sequence length="398" mass="43815">MDEKILLKGMKIFAEHETYERGYVKIEQNKITEVGHVDTLNADSVRDYKEIQLSEQHSMLPGFIDVHIHGAGGADVMDATADALNVMTKTLPKEGTTSFLATTMTQSHEAIKHALTNVSYYEENGYNKPGQAEVVGIHLEGPFISPNRAGAQPSEYIDTPNVEVFKEWQTKASDLIKLVTLAPEEDPDLQLTKHLKETGVIASIGHSDATFEQVEDAIHAGVSHATHLFNQMRGLHHREPGVVGAAYLKDDLMTELIVDGVHVAPEMVNLSYQQIGKDRLVLITDAIRAKCLKSGVYDLGGQSVTVKDDKATLTDGTLAGSVLKMNRSIQNMLSFTDTNLEELMQMASVNPAKELKLFDRKGSITEGKDADLVILDENYDVALTICRGLVAFQREEVL</sequence>
<dbReference type="Gene3D" id="2.30.40.10">
    <property type="entry name" value="Urease, subunit C, domain 1"/>
    <property type="match status" value="1"/>
</dbReference>
<evidence type="ECO:0000256" key="11">
    <source>
        <dbReference type="PIRSR" id="PIRSR038994-3"/>
    </source>
</evidence>
<evidence type="ECO:0000313" key="13">
    <source>
        <dbReference type="EMBL" id="MRG84937.1"/>
    </source>
</evidence>
<dbReference type="PANTHER" id="PTHR11113">
    <property type="entry name" value="N-ACETYLGLUCOSAMINE-6-PHOSPHATE DEACETYLASE"/>
    <property type="match status" value="1"/>
</dbReference>
<feature type="active site" description="Proton donor/acceptor" evidence="10">
    <location>
        <position position="285"/>
    </location>
</feature>
<keyword evidence="4 11" id="KW-0479">Metal-binding</keyword>
<evidence type="ECO:0000256" key="6">
    <source>
        <dbReference type="ARBA" id="ARBA00023277"/>
    </source>
</evidence>
<evidence type="ECO:0000256" key="7">
    <source>
        <dbReference type="ARBA" id="ARBA00047647"/>
    </source>
</evidence>
<comment type="cofactor">
    <cofactor evidence="11">
        <name>a divalent metal cation</name>
        <dbReference type="ChEBI" id="CHEBI:60240"/>
    </cofactor>
    <text evidence="11">Binds 1 divalent metal cation per subunit.</text>
</comment>
<dbReference type="InterPro" id="IPR006680">
    <property type="entry name" value="Amidohydro-rel"/>
</dbReference>
<evidence type="ECO:0000256" key="1">
    <source>
        <dbReference type="ARBA" id="ARBA00010716"/>
    </source>
</evidence>
<dbReference type="AlphaFoldDB" id="A0A6G1X1R5"/>
<dbReference type="EMBL" id="WJNH01000001">
    <property type="protein sequence ID" value="MRG84937.1"/>
    <property type="molecule type" value="Genomic_DNA"/>
</dbReference>
<dbReference type="OrthoDB" id="9776488at2"/>
<evidence type="ECO:0000256" key="3">
    <source>
        <dbReference type="ARBA" id="ARBA00018029"/>
    </source>
</evidence>
<name>A0A6G1X1R5_9BACI</name>
<dbReference type="Proteomes" id="UP000480185">
    <property type="component" value="Unassembled WGS sequence"/>
</dbReference>
<feature type="domain" description="Amidohydrolase-related" evidence="12">
    <location>
        <begin position="59"/>
        <end position="388"/>
    </location>
</feature>
<comment type="similarity">
    <text evidence="1 9">Belongs to the metallo-dependent hydrolases superfamily. NagA family.</text>
</comment>
<keyword evidence="5 9" id="KW-0378">Hydrolase</keyword>
<dbReference type="GO" id="GO:0046872">
    <property type="term" value="F:metal ion binding"/>
    <property type="evidence" value="ECO:0007669"/>
    <property type="project" value="UniProtKB-KW"/>
</dbReference>
<feature type="binding site" evidence="11">
    <location>
        <position position="227"/>
    </location>
    <ligand>
        <name>Zn(2+)</name>
        <dbReference type="ChEBI" id="CHEBI:29105"/>
    </ligand>
</feature>
<dbReference type="InterPro" id="IPR032466">
    <property type="entry name" value="Metal_Hydrolase"/>
</dbReference>
<dbReference type="FunFam" id="3.20.20.140:FF:000004">
    <property type="entry name" value="N-acetylglucosamine-6-phosphate deacetylase"/>
    <property type="match status" value="1"/>
</dbReference>
<dbReference type="GO" id="GO:0006046">
    <property type="term" value="P:N-acetylglucosamine catabolic process"/>
    <property type="evidence" value="ECO:0007669"/>
    <property type="project" value="TreeGrafter"/>
</dbReference>
<feature type="binding site" evidence="11">
    <location>
        <position position="140"/>
    </location>
    <ligand>
        <name>Zn(2+)</name>
        <dbReference type="ChEBI" id="CHEBI:29105"/>
    </ligand>
</feature>
<gene>
    <name evidence="13" type="primary">nagA</name>
    <name evidence="13" type="ORF">GH754_01190</name>
</gene>
<dbReference type="InterPro" id="IPR003764">
    <property type="entry name" value="GlcNAc_6-P_deAcase"/>
</dbReference>
<dbReference type="SUPFAM" id="SSF51338">
    <property type="entry name" value="Composite domain of metallo-dependent hydrolases"/>
    <property type="match status" value="1"/>
</dbReference>
<evidence type="ECO:0000259" key="12">
    <source>
        <dbReference type="Pfam" id="PF01979"/>
    </source>
</evidence>
<comment type="caution">
    <text evidence="13">The sequence shown here is derived from an EMBL/GenBank/DDBJ whole genome shotgun (WGS) entry which is preliminary data.</text>
</comment>
<comment type="catalytic activity">
    <reaction evidence="7">
        <text>N-acetyl-D-glucosamine 6-phosphate + H2O = D-glucosamine 6-phosphate + acetate</text>
        <dbReference type="Rhea" id="RHEA:22936"/>
        <dbReference type="ChEBI" id="CHEBI:15377"/>
        <dbReference type="ChEBI" id="CHEBI:30089"/>
        <dbReference type="ChEBI" id="CHEBI:57513"/>
        <dbReference type="ChEBI" id="CHEBI:58725"/>
        <dbReference type="EC" id="3.5.1.25"/>
    </reaction>
</comment>
<reference evidence="13 14" key="1">
    <citation type="submission" date="2019-11" db="EMBL/GenBank/DDBJ databases">
        <authorList>
            <person name="Li J."/>
        </authorList>
    </citation>
    <scope>NUCLEOTIDE SEQUENCE [LARGE SCALE GENOMIC DNA]</scope>
    <source>
        <strain evidence="13 14">J4</strain>
    </source>
</reference>
<evidence type="ECO:0000256" key="10">
    <source>
        <dbReference type="PIRSR" id="PIRSR038994-1"/>
    </source>
</evidence>
<proteinExistence type="inferred from homology"/>
<dbReference type="CDD" id="cd00854">
    <property type="entry name" value="NagA"/>
    <property type="match status" value="1"/>
</dbReference>
<dbReference type="PANTHER" id="PTHR11113:SF14">
    <property type="entry name" value="N-ACETYLGLUCOSAMINE-6-PHOSPHATE DEACETYLASE"/>
    <property type="match status" value="1"/>
</dbReference>
<dbReference type="GO" id="GO:0008448">
    <property type="term" value="F:N-acetylglucosamine-6-phosphate deacetylase activity"/>
    <property type="evidence" value="ECO:0007669"/>
    <property type="project" value="UniProtKB-EC"/>
</dbReference>
<accession>A0A6G1X1R5</accession>
<dbReference type="SUPFAM" id="SSF51556">
    <property type="entry name" value="Metallo-dependent hydrolases"/>
    <property type="match status" value="1"/>
</dbReference>
<dbReference type="EC" id="3.5.1.25" evidence="2"/>
<dbReference type="PIRSF" id="PIRSF038994">
    <property type="entry name" value="NagA"/>
    <property type="match status" value="1"/>
</dbReference>
<evidence type="ECO:0000256" key="8">
    <source>
        <dbReference type="ARBA" id="ARBA00060590"/>
    </source>
</evidence>
<dbReference type="RefSeq" id="WP_153726902.1">
    <property type="nucleotide sequence ID" value="NZ_WJNH01000001.1"/>
</dbReference>
<evidence type="ECO:0000256" key="2">
    <source>
        <dbReference type="ARBA" id="ARBA00011899"/>
    </source>
</evidence>
<keyword evidence="6 9" id="KW-0119">Carbohydrate metabolism</keyword>
<dbReference type="Pfam" id="PF01979">
    <property type="entry name" value="Amidohydro_1"/>
    <property type="match status" value="1"/>
</dbReference>
<keyword evidence="14" id="KW-1185">Reference proteome</keyword>
<organism evidence="13 14">
    <name type="scientific">Salinibacillus xinjiangensis</name>
    <dbReference type="NCBI Taxonomy" id="1229268"/>
    <lineage>
        <taxon>Bacteria</taxon>
        <taxon>Bacillati</taxon>
        <taxon>Bacillota</taxon>
        <taxon>Bacilli</taxon>
        <taxon>Bacillales</taxon>
        <taxon>Bacillaceae</taxon>
        <taxon>Salinibacillus</taxon>
    </lineage>
</organism>
<evidence type="ECO:0000256" key="5">
    <source>
        <dbReference type="ARBA" id="ARBA00022801"/>
    </source>
</evidence>
<dbReference type="Gene3D" id="3.20.20.140">
    <property type="entry name" value="Metal-dependent hydrolases"/>
    <property type="match status" value="1"/>
</dbReference>
<comment type="pathway">
    <text evidence="8">Amino-sugar metabolism; N-acetylneuraminate degradation; D-fructose 6-phosphate from N-acetylneuraminate: step 4/5.</text>
</comment>
<dbReference type="InterPro" id="IPR011059">
    <property type="entry name" value="Metal-dep_hydrolase_composite"/>
</dbReference>
<evidence type="ECO:0000256" key="4">
    <source>
        <dbReference type="ARBA" id="ARBA00022723"/>
    </source>
</evidence>
<dbReference type="NCBIfam" id="TIGR00221">
    <property type="entry name" value="nagA"/>
    <property type="match status" value="1"/>
</dbReference>
<feature type="binding site" evidence="11">
    <location>
        <position position="206"/>
    </location>
    <ligand>
        <name>Zn(2+)</name>
        <dbReference type="ChEBI" id="CHEBI:29105"/>
    </ligand>
</feature>